<dbReference type="Proteomes" id="UP001367508">
    <property type="component" value="Unassembled WGS sequence"/>
</dbReference>
<evidence type="ECO:0000313" key="2">
    <source>
        <dbReference type="Proteomes" id="UP001367508"/>
    </source>
</evidence>
<evidence type="ECO:0000313" key="1">
    <source>
        <dbReference type="EMBL" id="KAK7358813.1"/>
    </source>
</evidence>
<accession>A0AAN9MUS7</accession>
<protein>
    <submittedName>
        <fullName evidence="1">Uncharacterized protein</fullName>
    </submittedName>
</protein>
<comment type="caution">
    <text evidence="1">The sequence shown here is derived from an EMBL/GenBank/DDBJ whole genome shotgun (WGS) entry which is preliminary data.</text>
</comment>
<name>A0AAN9MUS7_CANGL</name>
<gene>
    <name evidence="1" type="ORF">VNO77_00752</name>
</gene>
<sequence>MSWIFLRIANNEDIINKKSINNYRYGQCQRIVLIRYYVGFALHDCFIHTIVSILEVSTSAVLNAISTNKQKISFQFPGSAAKLCTIHHLNHNFDFWTT</sequence>
<dbReference type="EMBL" id="JAYMYQ010000001">
    <property type="protein sequence ID" value="KAK7358813.1"/>
    <property type="molecule type" value="Genomic_DNA"/>
</dbReference>
<keyword evidence="2" id="KW-1185">Reference proteome</keyword>
<dbReference type="AlphaFoldDB" id="A0AAN9MUS7"/>
<reference evidence="1 2" key="1">
    <citation type="submission" date="2024-01" db="EMBL/GenBank/DDBJ databases">
        <title>The genomes of 5 underutilized Papilionoideae crops provide insights into root nodulation and disease resistanc.</title>
        <authorList>
            <person name="Jiang F."/>
        </authorList>
    </citation>
    <scope>NUCLEOTIDE SEQUENCE [LARGE SCALE GENOMIC DNA]</scope>
    <source>
        <strain evidence="1">LVBAO_FW01</strain>
        <tissue evidence="1">Leaves</tissue>
    </source>
</reference>
<organism evidence="1 2">
    <name type="scientific">Canavalia gladiata</name>
    <name type="common">Sword bean</name>
    <name type="synonym">Dolichos gladiatus</name>
    <dbReference type="NCBI Taxonomy" id="3824"/>
    <lineage>
        <taxon>Eukaryota</taxon>
        <taxon>Viridiplantae</taxon>
        <taxon>Streptophyta</taxon>
        <taxon>Embryophyta</taxon>
        <taxon>Tracheophyta</taxon>
        <taxon>Spermatophyta</taxon>
        <taxon>Magnoliopsida</taxon>
        <taxon>eudicotyledons</taxon>
        <taxon>Gunneridae</taxon>
        <taxon>Pentapetalae</taxon>
        <taxon>rosids</taxon>
        <taxon>fabids</taxon>
        <taxon>Fabales</taxon>
        <taxon>Fabaceae</taxon>
        <taxon>Papilionoideae</taxon>
        <taxon>50 kb inversion clade</taxon>
        <taxon>NPAAA clade</taxon>
        <taxon>indigoferoid/millettioid clade</taxon>
        <taxon>Phaseoleae</taxon>
        <taxon>Canavalia</taxon>
    </lineage>
</organism>
<proteinExistence type="predicted"/>